<dbReference type="GO" id="GO:0030833">
    <property type="term" value="P:regulation of actin filament polymerization"/>
    <property type="evidence" value="ECO:0007669"/>
    <property type="project" value="TreeGrafter"/>
</dbReference>
<reference evidence="9" key="2">
    <citation type="submission" date="2010-05" db="EMBL/GenBank/DDBJ databases">
        <title>The genome sequence of Magnaporthe poae strain ATCC 64411.</title>
        <authorList>
            <person name="Ma L.-J."/>
            <person name="Dead R."/>
            <person name="Young S."/>
            <person name="Zeng Q."/>
            <person name="Koehrsen M."/>
            <person name="Alvarado L."/>
            <person name="Berlin A."/>
            <person name="Chapman S.B."/>
            <person name="Chen Z."/>
            <person name="Freedman E."/>
            <person name="Gellesch M."/>
            <person name="Goldberg J."/>
            <person name="Griggs A."/>
            <person name="Gujja S."/>
            <person name="Heilman E.R."/>
            <person name="Heiman D."/>
            <person name="Hepburn T."/>
            <person name="Howarth C."/>
            <person name="Jen D."/>
            <person name="Larson L."/>
            <person name="Mehta T."/>
            <person name="Neiman D."/>
            <person name="Pearson M."/>
            <person name="Roberts A."/>
            <person name="Saif S."/>
            <person name="Shea T."/>
            <person name="Shenoy N."/>
            <person name="Sisk P."/>
            <person name="Stolte C."/>
            <person name="Sykes S."/>
            <person name="Walk T."/>
            <person name="White J."/>
            <person name="Yandava C."/>
            <person name="Haas B."/>
            <person name="Nusbaum C."/>
            <person name="Birren B."/>
        </authorList>
    </citation>
    <scope>NUCLEOTIDE SEQUENCE [LARGE SCALE GENOMIC DNA]</scope>
    <source>
        <strain evidence="9">ATCC 64411 / 73-15</strain>
    </source>
</reference>
<evidence type="ECO:0000256" key="5">
    <source>
        <dbReference type="ARBA" id="ARBA00038052"/>
    </source>
</evidence>
<dbReference type="CDD" id="cd11282">
    <property type="entry name" value="ADF_coactosin_like"/>
    <property type="match status" value="1"/>
</dbReference>
<dbReference type="InterPro" id="IPR029006">
    <property type="entry name" value="ADF-H/Gelsolin-like_dom_sf"/>
</dbReference>
<dbReference type="EMBL" id="GL876966">
    <property type="protein sequence ID" value="KLU81166.1"/>
    <property type="molecule type" value="Genomic_DNA"/>
</dbReference>
<dbReference type="VEuPathDB" id="FungiDB:MAPG_00261"/>
<dbReference type="PANTHER" id="PTHR10829">
    <property type="entry name" value="CORTACTIN AND DREBRIN"/>
    <property type="match status" value="1"/>
</dbReference>
<reference evidence="8" key="5">
    <citation type="submission" date="2015-06" db="UniProtKB">
        <authorList>
            <consortium name="EnsemblFungi"/>
        </authorList>
    </citation>
    <scope>IDENTIFICATION</scope>
    <source>
        <strain evidence="8">ATCC 64411</strain>
    </source>
</reference>
<sequence>MNREVKVDTPEILEAYEKVRSDKDETNWLLLSNASGKDKELTLTATGTGGLDELASRFDEAQGQFGYVRVEYANDSESTRVKFVLVVWIGREVRGMRMRGVINETNEVKRVLSHFSFDIKTDDKAELKTADVVQKLRRAGGADYNGGRG</sequence>
<dbReference type="Pfam" id="PF00241">
    <property type="entry name" value="Cofilin_ADF"/>
    <property type="match status" value="1"/>
</dbReference>
<name>A0A0C4DKI7_MAGP6</name>
<reference evidence="8" key="4">
    <citation type="journal article" date="2015" name="G3 (Bethesda)">
        <title>Genome sequences of three phytopathogenic species of the Magnaporthaceae family of fungi.</title>
        <authorList>
            <person name="Okagaki L.H."/>
            <person name="Nunes C.C."/>
            <person name="Sailsbery J."/>
            <person name="Clay B."/>
            <person name="Brown D."/>
            <person name="John T."/>
            <person name="Oh Y."/>
            <person name="Young N."/>
            <person name="Fitzgerald M."/>
            <person name="Haas B.J."/>
            <person name="Zeng Q."/>
            <person name="Young S."/>
            <person name="Adiconis X."/>
            <person name="Fan L."/>
            <person name="Levin J.Z."/>
            <person name="Mitchell T.K."/>
            <person name="Okubara P.A."/>
            <person name="Farman M.L."/>
            <person name="Kohn L.M."/>
            <person name="Birren B."/>
            <person name="Ma L.-J."/>
            <person name="Dean R.A."/>
        </authorList>
    </citation>
    <scope>NUCLEOTIDE SEQUENCE</scope>
    <source>
        <strain evidence="8">ATCC 64411 / 73-15</strain>
    </source>
</reference>
<protein>
    <recommendedName>
        <fullName evidence="6">ADF-H domain-containing protein</fullName>
    </recommendedName>
</protein>
<dbReference type="eggNOG" id="KOG3655">
    <property type="taxonomic scope" value="Eukaryota"/>
</dbReference>
<comment type="similarity">
    <text evidence="5">Belongs to the actin-binding proteins ADF family. Coactosin subfamily.</text>
</comment>
<evidence type="ECO:0000313" key="8">
    <source>
        <dbReference type="EnsemblFungi" id="MAPG_00261T0"/>
    </source>
</evidence>
<dbReference type="OMA" id="WIGPNCK"/>
<keyword evidence="4" id="KW-0206">Cytoskeleton</keyword>
<dbReference type="SUPFAM" id="SSF55753">
    <property type="entry name" value="Actin depolymerizing proteins"/>
    <property type="match status" value="1"/>
</dbReference>
<dbReference type="Proteomes" id="UP000011715">
    <property type="component" value="Unassembled WGS sequence"/>
</dbReference>
<dbReference type="AlphaFoldDB" id="A0A0C4DKI7"/>
<proteinExistence type="inferred from homology"/>
<organism evidence="8 9">
    <name type="scientific">Magnaporthiopsis poae (strain ATCC 64411 / 73-15)</name>
    <name type="common">Kentucky bluegrass fungus</name>
    <name type="synonym">Magnaporthe poae</name>
    <dbReference type="NCBI Taxonomy" id="644358"/>
    <lineage>
        <taxon>Eukaryota</taxon>
        <taxon>Fungi</taxon>
        <taxon>Dikarya</taxon>
        <taxon>Ascomycota</taxon>
        <taxon>Pezizomycotina</taxon>
        <taxon>Sordariomycetes</taxon>
        <taxon>Sordariomycetidae</taxon>
        <taxon>Magnaporthales</taxon>
        <taxon>Magnaporthaceae</taxon>
        <taxon>Magnaporthiopsis</taxon>
    </lineage>
</organism>
<dbReference type="OrthoDB" id="20822at2759"/>
<keyword evidence="3" id="KW-0009">Actin-binding</keyword>
<dbReference type="SMART" id="SM00102">
    <property type="entry name" value="ADF"/>
    <property type="match status" value="1"/>
</dbReference>
<feature type="domain" description="ADF-H" evidence="6">
    <location>
        <begin position="4"/>
        <end position="137"/>
    </location>
</feature>
<dbReference type="STRING" id="644358.A0A0C4DKI7"/>
<dbReference type="GO" id="GO:0005884">
    <property type="term" value="C:actin filament"/>
    <property type="evidence" value="ECO:0007669"/>
    <property type="project" value="TreeGrafter"/>
</dbReference>
<evidence type="ECO:0000256" key="2">
    <source>
        <dbReference type="ARBA" id="ARBA00022490"/>
    </source>
</evidence>
<evidence type="ECO:0000256" key="1">
    <source>
        <dbReference type="ARBA" id="ARBA00004245"/>
    </source>
</evidence>
<dbReference type="GO" id="GO:0030864">
    <property type="term" value="C:cortical actin cytoskeleton"/>
    <property type="evidence" value="ECO:0007669"/>
    <property type="project" value="TreeGrafter"/>
</dbReference>
<evidence type="ECO:0000256" key="3">
    <source>
        <dbReference type="ARBA" id="ARBA00023203"/>
    </source>
</evidence>
<gene>
    <name evidence="7" type="ORF">MAPG_00261</name>
</gene>
<evidence type="ECO:0000313" key="7">
    <source>
        <dbReference type="EMBL" id="KLU81166.1"/>
    </source>
</evidence>
<comment type="subcellular location">
    <subcellularLocation>
        <location evidence="1">Cytoplasm</location>
        <location evidence="1">Cytoskeleton</location>
    </subcellularLocation>
</comment>
<dbReference type="EnsemblFungi" id="MAPG_00261T0">
    <property type="protein sequence ID" value="MAPG_00261T0"/>
    <property type="gene ID" value="MAPG_00261"/>
</dbReference>
<dbReference type="Gene3D" id="3.40.20.10">
    <property type="entry name" value="Severin"/>
    <property type="match status" value="1"/>
</dbReference>
<evidence type="ECO:0000259" key="6">
    <source>
        <dbReference type="PROSITE" id="PS51263"/>
    </source>
</evidence>
<accession>A0A0C4DKI7</accession>
<reference evidence="7" key="1">
    <citation type="submission" date="2010-05" db="EMBL/GenBank/DDBJ databases">
        <title>The Genome Sequence of Magnaporthe poae strain ATCC 64411.</title>
        <authorList>
            <consortium name="The Broad Institute Genome Sequencing Platform"/>
            <consortium name="Broad Institute Genome Sequencing Center for Infectious Disease"/>
            <person name="Ma L.-J."/>
            <person name="Dead R."/>
            <person name="Young S."/>
            <person name="Zeng Q."/>
            <person name="Koehrsen M."/>
            <person name="Alvarado L."/>
            <person name="Berlin A."/>
            <person name="Chapman S.B."/>
            <person name="Chen Z."/>
            <person name="Freedman E."/>
            <person name="Gellesch M."/>
            <person name="Goldberg J."/>
            <person name="Griggs A."/>
            <person name="Gujja S."/>
            <person name="Heilman E.R."/>
            <person name="Heiman D."/>
            <person name="Hepburn T."/>
            <person name="Howarth C."/>
            <person name="Jen D."/>
            <person name="Larson L."/>
            <person name="Mehta T."/>
            <person name="Neiman D."/>
            <person name="Pearson M."/>
            <person name="Roberts A."/>
            <person name="Saif S."/>
            <person name="Shea T."/>
            <person name="Shenoy N."/>
            <person name="Sisk P."/>
            <person name="Stolte C."/>
            <person name="Sykes S."/>
            <person name="Walk T."/>
            <person name="White J."/>
            <person name="Yandava C."/>
            <person name="Haas B."/>
            <person name="Nusbaum C."/>
            <person name="Birren B."/>
        </authorList>
    </citation>
    <scope>NUCLEOTIDE SEQUENCE</scope>
    <source>
        <strain evidence="7">ATCC 64411</strain>
    </source>
</reference>
<keyword evidence="2" id="KW-0963">Cytoplasm</keyword>
<dbReference type="GO" id="GO:0051015">
    <property type="term" value="F:actin filament binding"/>
    <property type="evidence" value="ECO:0007669"/>
    <property type="project" value="TreeGrafter"/>
</dbReference>
<evidence type="ECO:0000313" key="9">
    <source>
        <dbReference type="Proteomes" id="UP000011715"/>
    </source>
</evidence>
<evidence type="ECO:0000256" key="4">
    <source>
        <dbReference type="ARBA" id="ARBA00023212"/>
    </source>
</evidence>
<dbReference type="FunFam" id="3.40.20.10:FF:000018">
    <property type="entry name" value="Coactosin-like 1"/>
    <property type="match status" value="1"/>
</dbReference>
<dbReference type="InterPro" id="IPR002108">
    <property type="entry name" value="ADF-H"/>
</dbReference>
<dbReference type="EMBL" id="ADBL01000058">
    <property type="status" value="NOT_ANNOTATED_CDS"/>
    <property type="molecule type" value="Genomic_DNA"/>
</dbReference>
<dbReference type="GO" id="GO:0030427">
    <property type="term" value="C:site of polarized growth"/>
    <property type="evidence" value="ECO:0007669"/>
    <property type="project" value="TreeGrafter"/>
</dbReference>
<keyword evidence="9" id="KW-1185">Reference proteome</keyword>
<reference evidence="7" key="3">
    <citation type="submission" date="2011-03" db="EMBL/GenBank/DDBJ databases">
        <title>Annotation of Magnaporthe poae ATCC 64411.</title>
        <authorList>
            <person name="Ma L.-J."/>
            <person name="Dead R."/>
            <person name="Young S.K."/>
            <person name="Zeng Q."/>
            <person name="Gargeya S."/>
            <person name="Fitzgerald M."/>
            <person name="Haas B."/>
            <person name="Abouelleil A."/>
            <person name="Alvarado L."/>
            <person name="Arachchi H.M."/>
            <person name="Berlin A."/>
            <person name="Brown A."/>
            <person name="Chapman S.B."/>
            <person name="Chen Z."/>
            <person name="Dunbar C."/>
            <person name="Freedman E."/>
            <person name="Gearin G."/>
            <person name="Gellesch M."/>
            <person name="Goldberg J."/>
            <person name="Griggs A."/>
            <person name="Gujja S."/>
            <person name="Heiman D."/>
            <person name="Howarth C."/>
            <person name="Larson L."/>
            <person name="Lui A."/>
            <person name="MacDonald P.J.P."/>
            <person name="Mehta T."/>
            <person name="Montmayeur A."/>
            <person name="Murphy C."/>
            <person name="Neiman D."/>
            <person name="Pearson M."/>
            <person name="Priest M."/>
            <person name="Roberts A."/>
            <person name="Saif S."/>
            <person name="Shea T."/>
            <person name="Shenoy N."/>
            <person name="Sisk P."/>
            <person name="Stolte C."/>
            <person name="Sykes S."/>
            <person name="Yandava C."/>
            <person name="Wortman J."/>
            <person name="Nusbaum C."/>
            <person name="Birren B."/>
        </authorList>
    </citation>
    <scope>NUCLEOTIDE SEQUENCE</scope>
    <source>
        <strain evidence="7">ATCC 64411</strain>
    </source>
</reference>
<dbReference type="PANTHER" id="PTHR10829:SF56">
    <property type="entry name" value="ADF-H DOMAIN-CONTAINING PROTEIN"/>
    <property type="match status" value="1"/>
</dbReference>
<dbReference type="PROSITE" id="PS51263">
    <property type="entry name" value="ADF_H"/>
    <property type="match status" value="1"/>
</dbReference>